<dbReference type="EMBL" id="KV417280">
    <property type="protein sequence ID" value="KZO97397.1"/>
    <property type="molecule type" value="Genomic_DNA"/>
</dbReference>
<feature type="compositionally biased region" description="Polar residues" evidence="1">
    <location>
        <begin position="136"/>
        <end position="147"/>
    </location>
</feature>
<name>A0A167N6K6_CALVF</name>
<accession>A0A167N6K6</accession>
<dbReference type="Proteomes" id="UP000076738">
    <property type="component" value="Unassembled WGS sequence"/>
</dbReference>
<keyword evidence="3" id="KW-1185">Reference proteome</keyword>
<gene>
    <name evidence="2" type="ORF">CALVIDRAFT_87397</name>
</gene>
<feature type="region of interest" description="Disordered" evidence="1">
    <location>
        <begin position="232"/>
        <end position="254"/>
    </location>
</feature>
<feature type="region of interest" description="Disordered" evidence="1">
    <location>
        <begin position="116"/>
        <end position="152"/>
    </location>
</feature>
<evidence type="ECO:0000256" key="1">
    <source>
        <dbReference type="SAM" id="MobiDB-lite"/>
    </source>
</evidence>
<proteinExistence type="predicted"/>
<reference evidence="2 3" key="1">
    <citation type="journal article" date="2016" name="Mol. Biol. Evol.">
        <title>Comparative Genomics of Early-Diverging Mushroom-Forming Fungi Provides Insights into the Origins of Lignocellulose Decay Capabilities.</title>
        <authorList>
            <person name="Nagy L.G."/>
            <person name="Riley R."/>
            <person name="Tritt A."/>
            <person name="Adam C."/>
            <person name="Daum C."/>
            <person name="Floudas D."/>
            <person name="Sun H."/>
            <person name="Yadav J.S."/>
            <person name="Pangilinan J."/>
            <person name="Larsson K.H."/>
            <person name="Matsuura K."/>
            <person name="Barry K."/>
            <person name="Labutti K."/>
            <person name="Kuo R."/>
            <person name="Ohm R.A."/>
            <person name="Bhattacharya S.S."/>
            <person name="Shirouzu T."/>
            <person name="Yoshinaga Y."/>
            <person name="Martin F.M."/>
            <person name="Grigoriev I.V."/>
            <person name="Hibbett D.S."/>
        </authorList>
    </citation>
    <scope>NUCLEOTIDE SEQUENCE [LARGE SCALE GENOMIC DNA]</scope>
    <source>
        <strain evidence="2 3">TUFC12733</strain>
    </source>
</reference>
<dbReference type="AlphaFoldDB" id="A0A167N6K6"/>
<organism evidence="2 3">
    <name type="scientific">Calocera viscosa (strain TUFC12733)</name>
    <dbReference type="NCBI Taxonomy" id="1330018"/>
    <lineage>
        <taxon>Eukaryota</taxon>
        <taxon>Fungi</taxon>
        <taxon>Dikarya</taxon>
        <taxon>Basidiomycota</taxon>
        <taxon>Agaricomycotina</taxon>
        <taxon>Dacrymycetes</taxon>
        <taxon>Dacrymycetales</taxon>
        <taxon>Dacrymycetaceae</taxon>
        <taxon>Calocera</taxon>
    </lineage>
</organism>
<sequence>MRGREQREPPLASFRWTAKQGQTVRAIDVEIQSPHPSVRTSLRWGYPGHGSGLCVGRIWVPDNDFLLLSSSVCAKRSLGRFYRTRTPLEMNPWPGIGGPGAGTTSSVHNPAAGWAPSARMGELPTRLDPFPHSGTAPPSSMSQSTGPVSAAHPFAQSVSCPVRAPARNQSINPVRCDMSLPPRSRPRSPASLTVAHLRCFRAKGKAAAYNRIEVCDRAAIGTIATQSTIAKRIPSRKPKPRIAAAHTREAGCET</sequence>
<evidence type="ECO:0000313" key="3">
    <source>
        <dbReference type="Proteomes" id="UP000076738"/>
    </source>
</evidence>
<protein>
    <submittedName>
        <fullName evidence="2">Uncharacterized protein</fullName>
    </submittedName>
</protein>
<evidence type="ECO:0000313" key="2">
    <source>
        <dbReference type="EMBL" id="KZO97397.1"/>
    </source>
</evidence>